<evidence type="ECO:0000313" key="2">
    <source>
        <dbReference type="Proteomes" id="UP001159363"/>
    </source>
</evidence>
<comment type="caution">
    <text evidence="1">The sequence shown here is derived from an EMBL/GenBank/DDBJ whole genome shotgun (WGS) entry which is preliminary data.</text>
</comment>
<gene>
    <name evidence="1" type="ORF">PR048_030751</name>
</gene>
<name>A0ABQ9G9V5_9NEOP</name>
<protein>
    <recommendedName>
        <fullName evidence="3">DUF4371 domain-containing protein</fullName>
    </recommendedName>
</protein>
<accession>A0ABQ9G9V5</accession>
<evidence type="ECO:0000313" key="1">
    <source>
        <dbReference type="EMBL" id="KAJ8869181.1"/>
    </source>
</evidence>
<proteinExistence type="predicted"/>
<dbReference type="EMBL" id="JARBHB010000014">
    <property type="protein sequence ID" value="KAJ8869181.1"/>
    <property type="molecule type" value="Genomic_DNA"/>
</dbReference>
<sequence>MTAACLVQTRAPVTDNEGNFLELLRYRINSGDNELEKHVENNSARTTCTSKNIQNDDDDDDFIFYRLERNLTDRRDQQKRDETYIAKATVTGKNIVTQVLKILKQHDLDPIGCVGIDADGCSAMVPETKGAVNLIRKEAQDAILGRQLVGLCETRWVERHCSDLQFRTTLPKTAAALESECMLNEGASESKASYLLSAISESDFIVSVLSLSNLLVTTIHLVQIDQTGIKRERRVLWDSGADKKNKCGDHEAISVERHFSSLMEDNFRKELIKAVHDKLSTFEINLRKKSQPLNAYILTGALSDMRPVKLVTMDGNLAGDGLQTNLCVTRDSNPEPPTPQIGSAPIDCATGGRLFTRMKNVLIEGYFHLRKTIYFKTRSFNIADLFLFAAEEPALPYKRLNRGKKKRNIFFIRKIIDTQNPEYLLVKLINFDSLHRHSIRNANSIQVPRFSKSIYQKSFTYKASKIWNDLPGDLKTTTEVTTFVITEDEYLWGRGGVVVSQFASHLGEPGSNPYGIAPPPHRDFRTWELCRRMPMVGGYSRGSPVSLALATRLASPSLALKTPQDAAISLPRRLSVESEGDYRYAKLHLNGFISVWVPRQTDSVQSVASYYVVSDDVIVPNTVSP</sequence>
<keyword evidence="2" id="KW-1185">Reference proteome</keyword>
<reference evidence="1 2" key="1">
    <citation type="submission" date="2023-02" db="EMBL/GenBank/DDBJ databases">
        <title>LHISI_Scaffold_Assembly.</title>
        <authorList>
            <person name="Stuart O.P."/>
            <person name="Cleave R."/>
            <person name="Magrath M.J.L."/>
            <person name="Mikheyev A.S."/>
        </authorList>
    </citation>
    <scope>NUCLEOTIDE SEQUENCE [LARGE SCALE GENOMIC DNA]</scope>
    <source>
        <strain evidence="1">Daus_M_001</strain>
        <tissue evidence="1">Leg muscle</tissue>
    </source>
</reference>
<evidence type="ECO:0008006" key="3">
    <source>
        <dbReference type="Google" id="ProtNLM"/>
    </source>
</evidence>
<organism evidence="1 2">
    <name type="scientific">Dryococelus australis</name>
    <dbReference type="NCBI Taxonomy" id="614101"/>
    <lineage>
        <taxon>Eukaryota</taxon>
        <taxon>Metazoa</taxon>
        <taxon>Ecdysozoa</taxon>
        <taxon>Arthropoda</taxon>
        <taxon>Hexapoda</taxon>
        <taxon>Insecta</taxon>
        <taxon>Pterygota</taxon>
        <taxon>Neoptera</taxon>
        <taxon>Polyneoptera</taxon>
        <taxon>Phasmatodea</taxon>
        <taxon>Verophasmatodea</taxon>
        <taxon>Anareolatae</taxon>
        <taxon>Phasmatidae</taxon>
        <taxon>Eurycanthinae</taxon>
        <taxon>Dryococelus</taxon>
    </lineage>
</organism>
<dbReference type="Proteomes" id="UP001159363">
    <property type="component" value="Chromosome 13"/>
</dbReference>